<gene>
    <name evidence="1" type="ORF">ARMGADRAFT_1101201</name>
</gene>
<accession>A0A2H3C963</accession>
<dbReference type="AlphaFoldDB" id="A0A2H3C963"/>
<keyword evidence="2" id="KW-1185">Reference proteome</keyword>
<name>A0A2H3C963_ARMGA</name>
<dbReference type="OrthoDB" id="2418900at2759"/>
<evidence type="ECO:0000313" key="1">
    <source>
        <dbReference type="EMBL" id="PBK79621.1"/>
    </source>
</evidence>
<protein>
    <recommendedName>
        <fullName evidence="3">CxC2-like cysteine cluster KDZ transposase-associated domain-containing protein</fullName>
    </recommendedName>
</protein>
<dbReference type="OMA" id="HELPFEA"/>
<dbReference type="InParanoid" id="A0A2H3C963"/>
<evidence type="ECO:0008006" key="3">
    <source>
        <dbReference type="Google" id="ProtNLM"/>
    </source>
</evidence>
<evidence type="ECO:0000313" key="2">
    <source>
        <dbReference type="Proteomes" id="UP000217790"/>
    </source>
</evidence>
<sequence>MTFKDTGDVRWHQSQVSQCRKKMQAVFEQHLKNRKNRCRNRHIHEAMTQDPPEENTVDGAVDLNSMPDIGMSDSEPSSQAELLPDCNHDNLDQDADIPTRAPHMEEVEDDERIPRRQWYTRDFPQDRHAGMPYSQGQTNFEQIHDEQVLKGYEILGPFKDDDEWELAKWLIHNVGHSAAEEFLKLPIIVQRAQPQFKTKQQLYDQIDELPQGEGIHWRCEEFDCEGDILDERDSSGRKMKTEHLEMWYRDPIEIVHELLGNPIFKDVMAYTPIQLFTDAKGKEQVFNEMWTGEWWWKIQERLPPGVTIAPLIISSDKTQLSQIRGDKTAWPVYLTIGNISKDIHCELSSHATILLGYLPVPKFDCYTDKVRSVMKYCLFHRCMSTIMHSVAEAGNSGVSMVCADSLIRLVYPIFAVYIADYPEQCLISCCKENRCPICKVDPDHRGSHQLFEKRDVAETLSYLHAKEDGQETNTTYGGGNVDDFFKAYGLRAVYPPFWLALPHSDIFVAFTPDLLHQLHKGVFKDHLVKWCTSIIGAVKVDEAFRTMPLHPGLRHFKNGILHVSQWTGTEHKEMEKSHTVTTLNLLHNALDRFHEHKHIFIELEARSQNHFNIPKIHSMEHYEDLIRLFGSADGYNTEAPEHLHINYAKDAYRVTNCKDYIQQMTLWLQRQEAVDRFTKYLRWI</sequence>
<organism evidence="1 2">
    <name type="scientific">Armillaria gallica</name>
    <name type="common">Bulbous honey fungus</name>
    <name type="synonym">Armillaria bulbosa</name>
    <dbReference type="NCBI Taxonomy" id="47427"/>
    <lineage>
        <taxon>Eukaryota</taxon>
        <taxon>Fungi</taxon>
        <taxon>Dikarya</taxon>
        <taxon>Basidiomycota</taxon>
        <taxon>Agaricomycotina</taxon>
        <taxon>Agaricomycetes</taxon>
        <taxon>Agaricomycetidae</taxon>
        <taxon>Agaricales</taxon>
        <taxon>Marasmiineae</taxon>
        <taxon>Physalacriaceae</taxon>
        <taxon>Armillaria</taxon>
    </lineage>
</organism>
<dbReference type="Proteomes" id="UP000217790">
    <property type="component" value="Unassembled WGS sequence"/>
</dbReference>
<dbReference type="Pfam" id="PF18759">
    <property type="entry name" value="Plavaka"/>
    <property type="match status" value="1"/>
</dbReference>
<dbReference type="InterPro" id="IPR041078">
    <property type="entry name" value="Plavaka"/>
</dbReference>
<reference evidence="2" key="1">
    <citation type="journal article" date="2017" name="Nat. Ecol. Evol.">
        <title>Genome expansion and lineage-specific genetic innovations in the forest pathogenic fungi Armillaria.</title>
        <authorList>
            <person name="Sipos G."/>
            <person name="Prasanna A.N."/>
            <person name="Walter M.C."/>
            <person name="O'Connor E."/>
            <person name="Balint B."/>
            <person name="Krizsan K."/>
            <person name="Kiss B."/>
            <person name="Hess J."/>
            <person name="Varga T."/>
            <person name="Slot J."/>
            <person name="Riley R."/>
            <person name="Boka B."/>
            <person name="Rigling D."/>
            <person name="Barry K."/>
            <person name="Lee J."/>
            <person name="Mihaltcheva S."/>
            <person name="LaButti K."/>
            <person name="Lipzen A."/>
            <person name="Waldron R."/>
            <person name="Moloney N.M."/>
            <person name="Sperisen C."/>
            <person name="Kredics L."/>
            <person name="Vagvoelgyi C."/>
            <person name="Patrignani A."/>
            <person name="Fitzpatrick D."/>
            <person name="Nagy I."/>
            <person name="Doyle S."/>
            <person name="Anderson J.B."/>
            <person name="Grigoriev I.V."/>
            <person name="Gueldener U."/>
            <person name="Muensterkoetter M."/>
            <person name="Nagy L.G."/>
        </authorList>
    </citation>
    <scope>NUCLEOTIDE SEQUENCE [LARGE SCALE GENOMIC DNA]</scope>
    <source>
        <strain evidence="2">Ar21-2</strain>
    </source>
</reference>
<dbReference type="EMBL" id="KZ293768">
    <property type="protein sequence ID" value="PBK79621.1"/>
    <property type="molecule type" value="Genomic_DNA"/>
</dbReference>
<proteinExistence type="predicted"/>